<reference evidence="2 3" key="1">
    <citation type="submission" date="2020-12" db="EMBL/GenBank/DDBJ databases">
        <title>FDA dAtabase for Regulatory Grade micrObial Sequences (FDA-ARGOS): Supporting development and validation of Infectious Disease Dx tests.</title>
        <authorList>
            <person name="Nelson B."/>
            <person name="Plummer A."/>
            <person name="Tallon L."/>
            <person name="Sadzewicz L."/>
            <person name="Zhao X."/>
            <person name="Boylan J."/>
            <person name="Ott S."/>
            <person name="Bowen H."/>
            <person name="Vavikolanu K."/>
            <person name="Mehta A."/>
            <person name="Aluvathingal J."/>
            <person name="Nadendla S."/>
            <person name="Myers T."/>
            <person name="Yan Y."/>
            <person name="Sichtig H."/>
        </authorList>
    </citation>
    <scope>NUCLEOTIDE SEQUENCE [LARGE SCALE GENOMIC DNA]</scope>
    <source>
        <strain evidence="2 3">FDAARGOS_1049</strain>
    </source>
</reference>
<dbReference type="KEGG" id="pgis:I6I06_22460"/>
<dbReference type="Proteomes" id="UP000595610">
    <property type="component" value="Chromosome 2"/>
</dbReference>
<dbReference type="Pfam" id="PF02655">
    <property type="entry name" value="ATP-grasp_3"/>
    <property type="match status" value="1"/>
</dbReference>
<gene>
    <name evidence="2" type="ORF">I6I06_22460</name>
</gene>
<name>A0A7T4N9L1_9BURK</name>
<dbReference type="GO" id="GO:0046872">
    <property type="term" value="F:metal ion binding"/>
    <property type="evidence" value="ECO:0007669"/>
    <property type="project" value="InterPro"/>
</dbReference>
<evidence type="ECO:0000259" key="1">
    <source>
        <dbReference type="Pfam" id="PF02655"/>
    </source>
</evidence>
<dbReference type="PIRSF" id="PIRSF016817">
    <property type="entry name" value="UCP016817_carboligase"/>
    <property type="match status" value="1"/>
</dbReference>
<dbReference type="Gene3D" id="3.30.470.20">
    <property type="entry name" value="ATP-grasp fold, B domain"/>
    <property type="match status" value="1"/>
</dbReference>
<dbReference type="EMBL" id="CP066076">
    <property type="protein sequence ID" value="QQC67768.1"/>
    <property type="molecule type" value="Genomic_DNA"/>
</dbReference>
<sequence>MLRHPPAHVHAHTLAPFVAVAGLSARLLAQSAARAGLRVAALDLFGDRDTREAAELWCEIGAGTGALTIDRERLVDALQRVARLPHFLGWIGGGGLEPLIAQLCDAPGLPRFIGNTAQASAAVREPRRFFALLDELAIPHPAVSFTRPETPEGWLFKHADGCGGTHIEAVEAPGAERATAHEPAQGSPGYYQRMGNGRSLSTLFIGAHGRAQLLGFAEQLTCTLGALAFVHAGSIGPIDVPPPVAARVQAAVDALCARTGLVGLNSCDFLLDGDAFEVLEINARPSSTMALYETASPDAWPRGLLACHLDACRFGRLPSGASLALASRPRWRVGQRVLFAPRAFTVSANFSDACLRDPQCCDVPMPGTRIDAGQPVCTLLVRAASVDAVPRALDAQRAVVLQRIETCDEPDHVCLHTHA</sequence>
<dbReference type="InterPro" id="IPR016677">
    <property type="entry name" value="UCP016817_carboligase"/>
</dbReference>
<proteinExistence type="predicted"/>
<feature type="domain" description="ATP-grasp fold PylC-type" evidence="1">
    <location>
        <begin position="132"/>
        <end position="287"/>
    </location>
</feature>
<dbReference type="SUPFAM" id="SSF56059">
    <property type="entry name" value="Glutathione synthetase ATP-binding domain-like"/>
    <property type="match status" value="1"/>
</dbReference>
<dbReference type="GO" id="GO:0005524">
    <property type="term" value="F:ATP binding"/>
    <property type="evidence" value="ECO:0007669"/>
    <property type="project" value="InterPro"/>
</dbReference>
<protein>
    <submittedName>
        <fullName evidence="2">ATP-grasp domain-containing protein</fullName>
    </submittedName>
</protein>
<dbReference type="InterPro" id="IPR003806">
    <property type="entry name" value="ATP-grasp_PylC-type"/>
</dbReference>
<keyword evidence="3" id="KW-1185">Reference proteome</keyword>
<evidence type="ECO:0000313" key="2">
    <source>
        <dbReference type="EMBL" id="QQC67768.1"/>
    </source>
</evidence>
<dbReference type="AlphaFoldDB" id="A0A7T4N9L1"/>
<evidence type="ECO:0000313" key="3">
    <source>
        <dbReference type="Proteomes" id="UP000595610"/>
    </source>
</evidence>
<dbReference type="RefSeq" id="WP_042326003.1">
    <property type="nucleotide sequence ID" value="NZ_CP066076.1"/>
</dbReference>
<accession>A0A7T4N9L1</accession>
<organism evidence="2 3">
    <name type="scientific">Paraburkholderia ginsengisoli</name>
    <dbReference type="NCBI Taxonomy" id="311231"/>
    <lineage>
        <taxon>Bacteria</taxon>
        <taxon>Pseudomonadati</taxon>
        <taxon>Pseudomonadota</taxon>
        <taxon>Betaproteobacteria</taxon>
        <taxon>Burkholderiales</taxon>
        <taxon>Burkholderiaceae</taxon>
        <taxon>Paraburkholderia</taxon>
    </lineage>
</organism>